<dbReference type="Pfam" id="PF20229">
    <property type="entry name" value="ChrB_N"/>
    <property type="match status" value="1"/>
</dbReference>
<evidence type="ECO:0000313" key="3">
    <source>
        <dbReference type="EMBL" id="BAN35827.1"/>
    </source>
</evidence>
<feature type="domain" description="ChrB C-terminal" evidence="1">
    <location>
        <begin position="177"/>
        <end position="304"/>
    </location>
</feature>
<dbReference type="Pfam" id="PF09828">
    <property type="entry name" value="ChrB_C"/>
    <property type="match status" value="1"/>
</dbReference>
<evidence type="ECO:0000259" key="1">
    <source>
        <dbReference type="Pfam" id="PF09828"/>
    </source>
</evidence>
<dbReference type="InterPro" id="IPR018634">
    <property type="entry name" value="ChrB_C"/>
</dbReference>
<dbReference type="AlphaFoldDB" id="S6B5L3"/>
<feature type="domain" description="ChrB N-terminal" evidence="2">
    <location>
        <begin position="15"/>
        <end position="101"/>
    </location>
</feature>
<dbReference type="HOGENOM" id="CLU_079058_0_0_4"/>
<dbReference type="Proteomes" id="UP000015559">
    <property type="component" value="Chromosome"/>
</dbReference>
<sequence>MALVVSLPTANATLRMRVWRAMKGLGCAVLRDGVYLLPAGRGLRQALRMHAEDIKQGGGSAYLLNVSNPSAEEKSDFQGLFDRSEDYFKLMGQVTKFKAAIGSIDAAAGRRQIKALWRDFEALVALDYFSSRGKVEADALLTEAESLFLASLSADEPKAVPGSVTLRDAADYQGRFWATRRHLWVDRMASAWLIRRFIDPEARFLWLEQPEDCPEDALGFDFDGAEFTHVGQQVTFEVLLASFGLEADQALMKLGTLVHCLDVGGMPMAEAAGLEMVLGGLRVSQQDDDALLSAAGGVFDGIYLNFKTGESR</sequence>
<name>S6B5L3_SULDS</name>
<proteinExistence type="predicted"/>
<reference evidence="3 4" key="1">
    <citation type="journal article" date="2012" name="Appl. Environ. Microbiol.">
        <title>Draft genome sequence of a psychrotolerant sulfur-oxidizing bacterium, Sulfuricella denitrificans skB26, and proteomic insights into cold adaptation.</title>
        <authorList>
            <person name="Watanabe T."/>
            <person name="Kojima H."/>
            <person name="Fukui M."/>
        </authorList>
    </citation>
    <scope>NUCLEOTIDE SEQUENCE [LARGE SCALE GENOMIC DNA]</scope>
    <source>
        <strain evidence="4">skB26</strain>
    </source>
</reference>
<gene>
    <name evidence="3" type="ORF">SCD_n02016</name>
</gene>
<dbReference type="eggNOG" id="COG4275">
    <property type="taxonomic scope" value="Bacteria"/>
</dbReference>
<organism evidence="3 4">
    <name type="scientific">Sulfuricella denitrificans (strain DSM 22764 / NBRC 105220 / skB26)</name>
    <dbReference type="NCBI Taxonomy" id="1163617"/>
    <lineage>
        <taxon>Bacteria</taxon>
        <taxon>Pseudomonadati</taxon>
        <taxon>Pseudomonadota</taxon>
        <taxon>Betaproteobacteria</taxon>
        <taxon>Nitrosomonadales</taxon>
        <taxon>Sulfuricellaceae</taxon>
        <taxon>Sulfuricella</taxon>
    </lineage>
</organism>
<keyword evidence="4" id="KW-1185">Reference proteome</keyword>
<dbReference type="KEGG" id="sdr:SCD_n02016"/>
<evidence type="ECO:0000259" key="2">
    <source>
        <dbReference type="Pfam" id="PF20229"/>
    </source>
</evidence>
<dbReference type="EMBL" id="AP013066">
    <property type="protein sequence ID" value="BAN35827.1"/>
    <property type="molecule type" value="Genomic_DNA"/>
</dbReference>
<protein>
    <submittedName>
        <fullName evidence="3">Chromate resistance protein b</fullName>
    </submittedName>
</protein>
<dbReference type="STRING" id="1163617.SCD_n02016"/>
<accession>S6B5L3</accession>
<evidence type="ECO:0000313" key="4">
    <source>
        <dbReference type="Proteomes" id="UP000015559"/>
    </source>
</evidence>
<dbReference type="InterPro" id="IPR046858">
    <property type="entry name" value="ChrB_N"/>
</dbReference>